<keyword evidence="2" id="KW-1185">Reference proteome</keyword>
<sequence length="129" mass="14590">MHQRFTEINQSSAALPSFLSICAQFITSQLVDLRRFANWIGDLPVNRCLGAKDSGILCFIGDPPMVHSYASAFHPRVRQSLTPSPSLLFSLILKWRFALLHRRLSNSVQFRSVFGSSACNREQFRSFGI</sequence>
<protein>
    <submittedName>
        <fullName evidence="1">Uncharacterized protein</fullName>
    </submittedName>
</protein>
<accession>A0ABS8S8M5</accession>
<name>A0ABS8S8M5_DATST</name>
<gene>
    <name evidence="1" type="ORF">HAX54_027309</name>
</gene>
<comment type="caution">
    <text evidence="1">The sequence shown here is derived from an EMBL/GenBank/DDBJ whole genome shotgun (WGS) entry which is preliminary data.</text>
</comment>
<evidence type="ECO:0000313" key="1">
    <source>
        <dbReference type="EMBL" id="MCD7455179.1"/>
    </source>
</evidence>
<reference evidence="1 2" key="1">
    <citation type="journal article" date="2021" name="BMC Genomics">
        <title>Datura genome reveals duplications of psychoactive alkaloid biosynthetic genes and high mutation rate following tissue culture.</title>
        <authorList>
            <person name="Rajewski A."/>
            <person name="Carter-House D."/>
            <person name="Stajich J."/>
            <person name="Litt A."/>
        </authorList>
    </citation>
    <scope>NUCLEOTIDE SEQUENCE [LARGE SCALE GENOMIC DNA]</scope>
    <source>
        <strain evidence="1">AR-01</strain>
    </source>
</reference>
<proteinExistence type="predicted"/>
<dbReference type="EMBL" id="JACEIK010000331">
    <property type="protein sequence ID" value="MCD7455179.1"/>
    <property type="molecule type" value="Genomic_DNA"/>
</dbReference>
<dbReference type="Proteomes" id="UP000823775">
    <property type="component" value="Unassembled WGS sequence"/>
</dbReference>
<organism evidence="1 2">
    <name type="scientific">Datura stramonium</name>
    <name type="common">Jimsonweed</name>
    <name type="synonym">Common thornapple</name>
    <dbReference type="NCBI Taxonomy" id="4076"/>
    <lineage>
        <taxon>Eukaryota</taxon>
        <taxon>Viridiplantae</taxon>
        <taxon>Streptophyta</taxon>
        <taxon>Embryophyta</taxon>
        <taxon>Tracheophyta</taxon>
        <taxon>Spermatophyta</taxon>
        <taxon>Magnoliopsida</taxon>
        <taxon>eudicotyledons</taxon>
        <taxon>Gunneridae</taxon>
        <taxon>Pentapetalae</taxon>
        <taxon>asterids</taxon>
        <taxon>lamiids</taxon>
        <taxon>Solanales</taxon>
        <taxon>Solanaceae</taxon>
        <taxon>Solanoideae</taxon>
        <taxon>Datureae</taxon>
        <taxon>Datura</taxon>
    </lineage>
</organism>
<evidence type="ECO:0000313" key="2">
    <source>
        <dbReference type="Proteomes" id="UP000823775"/>
    </source>
</evidence>